<reference evidence="2" key="1">
    <citation type="journal article" date="2019" name="Int. J. Syst. Evol. Microbiol.">
        <title>The Global Catalogue of Microorganisms (GCM) 10K type strain sequencing project: providing services to taxonomists for standard genome sequencing and annotation.</title>
        <authorList>
            <consortium name="The Broad Institute Genomics Platform"/>
            <consortium name="The Broad Institute Genome Sequencing Center for Infectious Disease"/>
            <person name="Wu L."/>
            <person name="Ma J."/>
        </authorList>
    </citation>
    <scope>NUCLEOTIDE SEQUENCE [LARGE SCALE GENOMIC DNA]</scope>
    <source>
        <strain evidence="2">JCM 6305</strain>
    </source>
</reference>
<dbReference type="Proteomes" id="UP001501638">
    <property type="component" value="Unassembled WGS sequence"/>
</dbReference>
<gene>
    <name evidence="1" type="ORF">GCM10010405_33780</name>
</gene>
<dbReference type="EMBL" id="BAAASZ010000024">
    <property type="protein sequence ID" value="GAA2447601.1"/>
    <property type="molecule type" value="Genomic_DNA"/>
</dbReference>
<evidence type="ECO:0000313" key="1">
    <source>
        <dbReference type="EMBL" id="GAA2447601.1"/>
    </source>
</evidence>
<name>A0ABP5X939_9ACTN</name>
<comment type="caution">
    <text evidence="1">The sequence shown here is derived from an EMBL/GenBank/DDBJ whole genome shotgun (WGS) entry which is preliminary data.</text>
</comment>
<keyword evidence="2" id="KW-1185">Reference proteome</keyword>
<evidence type="ECO:0000313" key="2">
    <source>
        <dbReference type="Proteomes" id="UP001501638"/>
    </source>
</evidence>
<accession>A0ABP5X939</accession>
<protein>
    <submittedName>
        <fullName evidence="1">Uncharacterized protein</fullName>
    </submittedName>
</protein>
<organism evidence="1 2">
    <name type="scientific">Streptomyces macrosporus</name>
    <dbReference type="NCBI Taxonomy" id="44032"/>
    <lineage>
        <taxon>Bacteria</taxon>
        <taxon>Bacillati</taxon>
        <taxon>Actinomycetota</taxon>
        <taxon>Actinomycetes</taxon>
        <taxon>Kitasatosporales</taxon>
        <taxon>Streptomycetaceae</taxon>
        <taxon>Streptomyces</taxon>
    </lineage>
</organism>
<sequence length="199" mass="21188">MLSKGMKRLEAIVSERNTLARSLHDLGMGAWFGGSLMGAVGLNGVAREWEDERTGNRIASIGWAKWTPANGVAIAAHLVGAVSLLASESYRVGHQKGVGAMSVAKTAVTAAALGATAYSRALGKKIEKASAPGSEEAAGQEEHHMSVESTERQLRWVQWSIPVLTGVLTVISAFAGEQQRPSQQRLGMLRKAAERLDLE</sequence>
<proteinExistence type="predicted"/>